<sequence>MGLAGFRHSPLHLRDTRVMGLGVVGKHEIDVLKRRAELHIVVGKVCDGGCRFVEQQQTGEGEYRRLPLSSSATLLTHLSLEFLCYLLPESIGLVSIINGIVMGGDASLSMLGRFRVVTENAVFAMREASLGLSPTSYFLSGLPSFFAFAVPRKGTVPGGFCKSLCY</sequence>
<evidence type="ECO:0000256" key="1">
    <source>
        <dbReference type="ARBA" id="ARBA00022801"/>
    </source>
</evidence>
<comment type="pathway">
    <text evidence="2">Amino-acid degradation; L-valine degradation.</text>
</comment>
<reference evidence="4 5" key="1">
    <citation type="submission" date="2024-01" db="EMBL/GenBank/DDBJ databases">
        <title>Genome assemblies of Stephania.</title>
        <authorList>
            <person name="Yang L."/>
        </authorList>
    </citation>
    <scope>NUCLEOTIDE SEQUENCE [LARGE SCALE GENOMIC DNA]</scope>
    <source>
        <strain evidence="4">JXDWG</strain>
        <tissue evidence="4">Leaf</tissue>
    </source>
</reference>
<dbReference type="GO" id="GO:0006574">
    <property type="term" value="P:L-valine catabolic process"/>
    <property type="evidence" value="ECO:0007669"/>
    <property type="project" value="UniProtKB-UniRule"/>
</dbReference>
<comment type="similarity">
    <text evidence="2">Belongs to the enoyl-CoA hydratase/isomerase family.</text>
</comment>
<proteinExistence type="inferred from homology"/>
<dbReference type="InterPro" id="IPR032259">
    <property type="entry name" value="HIBYL-CoA-H"/>
</dbReference>
<dbReference type="EC" id="3.1.2.4" evidence="2"/>
<dbReference type="Gene3D" id="3.90.226.10">
    <property type="entry name" value="2-enoyl-CoA Hydratase, Chain A, domain 1"/>
    <property type="match status" value="1"/>
</dbReference>
<dbReference type="SUPFAM" id="SSF52096">
    <property type="entry name" value="ClpP/crotonase"/>
    <property type="match status" value="1"/>
</dbReference>
<dbReference type="EMBL" id="JBBNAG010000011">
    <property type="protein sequence ID" value="KAK9095365.1"/>
    <property type="molecule type" value="Genomic_DNA"/>
</dbReference>
<dbReference type="AlphaFoldDB" id="A0AAP0EKX0"/>
<comment type="function">
    <text evidence="2">Hydrolyzes 3-hydroxyisobutyryl-CoA (HIBYL-CoA), a saline catabolite. Has high activity toward isobutyryl-CoA. Could be an isobutyryl-CoA dehydrogenase that functions in valine catabolism.</text>
</comment>
<keyword evidence="1 2" id="KW-0378">Hydrolase</keyword>
<dbReference type="PANTHER" id="PTHR43176:SF6">
    <property type="entry name" value="3-HYDROXYISOBUTYRYL-COA HYDROLASE"/>
    <property type="match status" value="1"/>
</dbReference>
<dbReference type="InterPro" id="IPR029045">
    <property type="entry name" value="ClpP/crotonase-like_dom_sf"/>
</dbReference>
<name>A0AAP0EKX0_9MAGN</name>
<evidence type="ECO:0000313" key="4">
    <source>
        <dbReference type="EMBL" id="KAK9095365.1"/>
    </source>
</evidence>
<comment type="catalytic activity">
    <reaction evidence="2">
        <text>3-hydroxy-2-methylpropanoyl-CoA + H2O = 3-hydroxy-2-methylpropanoate + CoA + H(+)</text>
        <dbReference type="Rhea" id="RHEA:20888"/>
        <dbReference type="ChEBI" id="CHEBI:11805"/>
        <dbReference type="ChEBI" id="CHEBI:15377"/>
        <dbReference type="ChEBI" id="CHEBI:15378"/>
        <dbReference type="ChEBI" id="CHEBI:57287"/>
        <dbReference type="ChEBI" id="CHEBI:57340"/>
        <dbReference type="EC" id="3.1.2.4"/>
    </reaction>
</comment>
<keyword evidence="5" id="KW-1185">Reference proteome</keyword>
<accession>A0AAP0EKX0</accession>
<evidence type="ECO:0000313" key="5">
    <source>
        <dbReference type="Proteomes" id="UP001419268"/>
    </source>
</evidence>
<protein>
    <recommendedName>
        <fullName evidence="2">3-hydroxyisobutyryl-CoA hydrolase</fullName>
        <shortName evidence="2">HIB-CoA hydrolase</shortName>
        <shortName evidence="2">HIBYL-CoA-H</shortName>
        <ecNumber evidence="2">3.1.2.4</ecNumber>
    </recommendedName>
    <alternativeName>
        <fullName evidence="2">3-hydroxyisobutyryl-coenzyme A hydrolase</fullName>
    </alternativeName>
</protein>
<comment type="caution">
    <text evidence="4">The sequence shown here is derived from an EMBL/GenBank/DDBJ whole genome shotgun (WGS) entry which is preliminary data.</text>
</comment>
<gene>
    <name evidence="4" type="ORF">Scep_026834</name>
</gene>
<dbReference type="InterPro" id="IPR045004">
    <property type="entry name" value="ECH_dom"/>
</dbReference>
<dbReference type="PANTHER" id="PTHR43176">
    <property type="entry name" value="3-HYDROXYISOBUTYRYL-COA HYDROLASE-RELATED"/>
    <property type="match status" value="1"/>
</dbReference>
<evidence type="ECO:0000259" key="3">
    <source>
        <dbReference type="Pfam" id="PF16113"/>
    </source>
</evidence>
<dbReference type="GO" id="GO:0003860">
    <property type="term" value="F:3-hydroxyisobutyryl-CoA hydrolase activity"/>
    <property type="evidence" value="ECO:0007669"/>
    <property type="project" value="UniProtKB-UniRule"/>
</dbReference>
<dbReference type="Proteomes" id="UP001419268">
    <property type="component" value="Unassembled WGS sequence"/>
</dbReference>
<feature type="domain" description="Enoyl-CoA hydratase/isomerase" evidence="3">
    <location>
        <begin position="93"/>
        <end position="144"/>
    </location>
</feature>
<dbReference type="Pfam" id="PF16113">
    <property type="entry name" value="ECH_2"/>
    <property type="match status" value="1"/>
</dbReference>
<evidence type="ECO:0000256" key="2">
    <source>
        <dbReference type="RuleBase" id="RU369070"/>
    </source>
</evidence>
<organism evidence="4 5">
    <name type="scientific">Stephania cephalantha</name>
    <dbReference type="NCBI Taxonomy" id="152367"/>
    <lineage>
        <taxon>Eukaryota</taxon>
        <taxon>Viridiplantae</taxon>
        <taxon>Streptophyta</taxon>
        <taxon>Embryophyta</taxon>
        <taxon>Tracheophyta</taxon>
        <taxon>Spermatophyta</taxon>
        <taxon>Magnoliopsida</taxon>
        <taxon>Ranunculales</taxon>
        <taxon>Menispermaceae</taxon>
        <taxon>Menispermoideae</taxon>
        <taxon>Cissampelideae</taxon>
        <taxon>Stephania</taxon>
    </lineage>
</organism>